<dbReference type="InterPro" id="IPR027417">
    <property type="entry name" value="P-loop_NTPase"/>
</dbReference>
<keyword evidence="2" id="KW-0547">Nucleotide-binding</keyword>
<protein>
    <submittedName>
        <fullName evidence="1">AAA family ATPase</fullName>
    </submittedName>
    <submittedName>
        <fullName evidence="2">Helicase RepA family protein</fullName>
    </submittedName>
</protein>
<reference evidence="2 3" key="3">
    <citation type="journal article" date="2022" name="Int. J. Syst. Evol. Microbiol.">
        <title>Strains of Bradyrhizobium barranii sp. nov. associated with legumes native to Canada are symbionts of soybeans and belong to different subspecies (subsp. barranii subsp. nov. and subsp. apii subsp. nov.) and symbiovars (sv. glycinearum and sv. septentrionale).</title>
        <authorList>
            <person name="Bromfield E.S.P."/>
            <person name="Cloutier S."/>
            <person name="Wasai-Hara S."/>
            <person name="Minamisawa K."/>
        </authorList>
    </citation>
    <scope>NUCLEOTIDE SEQUENCE [LARGE SCALE GENOMIC DNA]</scope>
    <source>
        <strain evidence="2 3">323S2</strain>
    </source>
</reference>
<keyword evidence="2" id="KW-0347">Helicase</keyword>
<reference evidence="1" key="2">
    <citation type="submission" date="2020-06" db="EMBL/GenBank/DDBJ databases">
        <title>Whole Genome Sequence of Bradyrhizobium sp. Strain 323S2.</title>
        <authorList>
            <person name="Bromfield E.S.P."/>
        </authorList>
    </citation>
    <scope>NUCLEOTIDE SEQUENCE [LARGE SCALE GENOMIC DNA]</scope>
    <source>
        <strain evidence="1">323S2</strain>
    </source>
</reference>
<proteinExistence type="predicted"/>
<reference evidence="2 3" key="1">
    <citation type="journal article" date="2017" name="Syst. Appl. Microbiol.">
        <title>Soybeans inoculated with root zone soils of Canadian native legumes harbour diverse and novel Bradyrhizobium spp. that possess agricultural potential.</title>
        <authorList>
            <person name="Bromfield E.S.P."/>
            <person name="Cloutier S."/>
            <person name="Tambong J.T."/>
            <person name="Tran Thi T.V."/>
        </authorList>
    </citation>
    <scope>NUCLEOTIDE SEQUENCE [LARGE SCALE GENOMIC DNA]</scope>
    <source>
        <strain evidence="2 3">323S2</strain>
    </source>
</reference>
<dbReference type="Pfam" id="PF13481">
    <property type="entry name" value="AAA_25"/>
    <property type="match status" value="1"/>
</dbReference>
<dbReference type="EMBL" id="JACBFH010000001">
    <property type="protein sequence ID" value="NYY96113.1"/>
    <property type="molecule type" value="Genomic_DNA"/>
</dbReference>
<keyword evidence="2" id="KW-0067">ATP-binding</keyword>
<evidence type="ECO:0000313" key="2">
    <source>
        <dbReference type="EMBL" id="UGX97100.1"/>
    </source>
</evidence>
<evidence type="ECO:0000313" key="3">
    <source>
        <dbReference type="Proteomes" id="UP000564836"/>
    </source>
</evidence>
<dbReference type="Gene3D" id="3.40.50.300">
    <property type="entry name" value="P-loop containing nucleotide triphosphate hydrolases"/>
    <property type="match status" value="1"/>
</dbReference>
<dbReference type="AlphaFoldDB" id="A0A7Z0QKD5"/>
<organism evidence="1">
    <name type="scientific">Bradyrhizobium barranii subsp. barranii</name>
    <dbReference type="NCBI Taxonomy" id="2823807"/>
    <lineage>
        <taxon>Bacteria</taxon>
        <taxon>Pseudomonadati</taxon>
        <taxon>Pseudomonadota</taxon>
        <taxon>Alphaproteobacteria</taxon>
        <taxon>Hyphomicrobiales</taxon>
        <taxon>Nitrobacteraceae</taxon>
        <taxon>Bradyrhizobium</taxon>
        <taxon>Bradyrhizobium barranii</taxon>
    </lineage>
</organism>
<evidence type="ECO:0000313" key="1">
    <source>
        <dbReference type="EMBL" id="NYY96113.1"/>
    </source>
</evidence>
<accession>A0A7Z0QKD5</accession>
<keyword evidence="2" id="KW-0378">Hydrolase</keyword>
<dbReference type="SUPFAM" id="SSF52540">
    <property type="entry name" value="P-loop containing nucleoside triphosphate hydrolases"/>
    <property type="match status" value="1"/>
</dbReference>
<dbReference type="GO" id="GO:0004386">
    <property type="term" value="F:helicase activity"/>
    <property type="evidence" value="ECO:0007669"/>
    <property type="project" value="UniProtKB-KW"/>
</dbReference>
<dbReference type="EMBL" id="CP088280">
    <property type="protein sequence ID" value="UGX97100.1"/>
    <property type="molecule type" value="Genomic_DNA"/>
</dbReference>
<name>A0A7Z0QKD5_9BRAD</name>
<dbReference type="Proteomes" id="UP000564836">
    <property type="component" value="Chromosome"/>
</dbReference>
<sequence length="405" mass="43363">MVHLAEIHPRFSAEVEAAKAEIDSYAKAANDNRPKTLQVPDQVRAAQKDRFQITWFDEVNETISKEEIVRGFLGVGEFSLFVAKPGTAKSVLLCDVGCHIAAGMDWHGRKVKQGLVVFFAAERKGLTERRVAAWRRKHDVSGIPFVVVGGKLDLTGNLIDAKALAASIKALESKCGHECNLIVVDTVTRTFGGGDQNASKDMQRYIQSVDELHRATGAHVAAVHHSGWEGDRGKGAIDLDGAVDVSFGVTVKGSGPSKVFTLACTGANDGEEGPVTSFRLDSIDLGTDADGNVTTAPVVVQADTVPCKTDGSNLKGNAAKALESLKAIVVADGESPPAGSPGFPEGVLAVTRDAWRNRFLADAWAKEPKATEDTLSKRFRRAVVELTENEAVGSSGQWFWLDSRT</sequence>
<dbReference type="RefSeq" id="WP_166342373.1">
    <property type="nucleotide sequence ID" value="NZ_CP088280.1"/>
</dbReference>
<gene>
    <name evidence="2" type="ORF">G6321_00018985</name>
    <name evidence="1" type="ORF">G6321_49210</name>
</gene>